<proteinExistence type="predicted"/>
<name>A0A7W4XXP1_KINRA</name>
<dbReference type="Proteomes" id="UP000533269">
    <property type="component" value="Unassembled WGS sequence"/>
</dbReference>
<reference evidence="2 3" key="1">
    <citation type="submission" date="2020-08" db="EMBL/GenBank/DDBJ databases">
        <title>The Agave Microbiome: Exploring the role of microbial communities in plant adaptations to desert environments.</title>
        <authorList>
            <person name="Partida-Martinez L.P."/>
        </authorList>
    </citation>
    <scope>NUCLEOTIDE SEQUENCE [LARGE SCALE GENOMIC DNA]</scope>
    <source>
        <strain evidence="2 3">AS2.23</strain>
    </source>
</reference>
<feature type="region of interest" description="Disordered" evidence="1">
    <location>
        <begin position="1"/>
        <end position="22"/>
    </location>
</feature>
<gene>
    <name evidence="2" type="ORF">FHR75_003127</name>
</gene>
<evidence type="ECO:0000313" key="2">
    <source>
        <dbReference type="EMBL" id="MBB2902296.1"/>
    </source>
</evidence>
<feature type="compositionally biased region" description="Polar residues" evidence="1">
    <location>
        <begin position="1"/>
        <end position="16"/>
    </location>
</feature>
<evidence type="ECO:0000256" key="1">
    <source>
        <dbReference type="SAM" id="MobiDB-lite"/>
    </source>
</evidence>
<dbReference type="EMBL" id="JACHVY010000003">
    <property type="protein sequence ID" value="MBB2902296.1"/>
    <property type="molecule type" value="Genomic_DNA"/>
</dbReference>
<accession>A0A7W4XXP1</accession>
<reference evidence="2 3" key="2">
    <citation type="submission" date="2020-08" db="EMBL/GenBank/DDBJ databases">
        <authorList>
            <person name="Partida-Martinez L."/>
            <person name="Huntemann M."/>
            <person name="Clum A."/>
            <person name="Wang J."/>
            <person name="Palaniappan K."/>
            <person name="Ritter S."/>
            <person name="Chen I.-M."/>
            <person name="Stamatis D."/>
            <person name="Reddy T."/>
            <person name="O'Malley R."/>
            <person name="Daum C."/>
            <person name="Shapiro N."/>
            <person name="Ivanova N."/>
            <person name="Kyrpides N."/>
            <person name="Woyke T."/>
        </authorList>
    </citation>
    <scope>NUCLEOTIDE SEQUENCE [LARGE SCALE GENOMIC DNA]</scope>
    <source>
        <strain evidence="2 3">AS2.23</strain>
    </source>
</reference>
<evidence type="ECO:0000313" key="3">
    <source>
        <dbReference type="Proteomes" id="UP000533269"/>
    </source>
</evidence>
<sequence>MTTKNATESSTRSTTADGPAASRPAALLRAAGVGALAGLAGGTVMTLGEKVEQAFTHRPDSFVPARALLGSLGRDPGDAATPVVWNHLMHFGTAAALGALRGVWAVTGIRGAHANAWHTAIRLGFDQTVENATGVGAPPATWPAAELAVDVLHKTVFSVATGVVADRLLAPVLASGRGRRSH</sequence>
<organism evidence="2 3">
    <name type="scientific">Kineococcus radiotolerans</name>
    <dbReference type="NCBI Taxonomy" id="131568"/>
    <lineage>
        <taxon>Bacteria</taxon>
        <taxon>Bacillati</taxon>
        <taxon>Actinomycetota</taxon>
        <taxon>Actinomycetes</taxon>
        <taxon>Kineosporiales</taxon>
        <taxon>Kineosporiaceae</taxon>
        <taxon>Kineococcus</taxon>
    </lineage>
</organism>
<evidence type="ECO:0008006" key="4">
    <source>
        <dbReference type="Google" id="ProtNLM"/>
    </source>
</evidence>
<comment type="caution">
    <text evidence="2">The sequence shown here is derived from an EMBL/GenBank/DDBJ whole genome shotgun (WGS) entry which is preliminary data.</text>
</comment>
<dbReference type="AlphaFoldDB" id="A0A7W4XXP1"/>
<dbReference type="RefSeq" id="WP_012086294.1">
    <property type="nucleotide sequence ID" value="NZ_JACHVY010000003.1"/>
</dbReference>
<dbReference type="OMA" id="WGLNMAM"/>
<protein>
    <recommendedName>
        <fullName evidence="4">DUF1440 domain-containing protein</fullName>
    </recommendedName>
</protein>